<dbReference type="PROSITE" id="PS51163">
    <property type="entry name" value="YRDC"/>
    <property type="match status" value="1"/>
</dbReference>
<dbReference type="NCBIfam" id="TIGR00143">
    <property type="entry name" value="hypF"/>
    <property type="match status" value="1"/>
</dbReference>
<dbReference type="InterPro" id="IPR036046">
    <property type="entry name" value="Acylphosphatase-like_dom_sf"/>
</dbReference>
<feature type="active site" evidence="10">
    <location>
        <position position="34"/>
    </location>
</feature>
<evidence type="ECO:0000256" key="10">
    <source>
        <dbReference type="PROSITE-ProRule" id="PRU00520"/>
    </source>
</evidence>
<dbReference type="Gene3D" id="3.30.420.360">
    <property type="match status" value="1"/>
</dbReference>
<reference evidence="13" key="2">
    <citation type="journal article" date="2020" name="Microorganisms">
        <title>Osmotic Adaptation and Compatible Solute Biosynthesis of Phototrophic Bacteria as Revealed from Genome Analyses.</title>
        <authorList>
            <person name="Imhoff J.F."/>
            <person name="Rahn T."/>
            <person name="Kunzel S."/>
            <person name="Keller A."/>
            <person name="Neulinger S.C."/>
        </authorList>
    </citation>
    <scope>NUCLEOTIDE SEQUENCE</scope>
    <source>
        <strain evidence="13">DSM 4395</strain>
    </source>
</reference>
<dbReference type="EMBL" id="NHSF01000077">
    <property type="protein sequence ID" value="MBK5932135.1"/>
    <property type="molecule type" value="Genomic_DNA"/>
</dbReference>
<comment type="similarity">
    <text evidence="2 9">Belongs to the carbamoyltransferase HypF family.</text>
</comment>
<keyword evidence="4" id="KW-0479">Metal-binding</keyword>
<evidence type="ECO:0000259" key="12">
    <source>
        <dbReference type="PROSITE" id="PS51163"/>
    </source>
</evidence>
<accession>A0AAJ0UKJ9</accession>
<evidence type="ECO:0000256" key="4">
    <source>
        <dbReference type="ARBA" id="ARBA00022723"/>
    </source>
</evidence>
<dbReference type="RefSeq" id="WP_201246976.1">
    <property type="nucleotide sequence ID" value="NZ_NHSF01000077.1"/>
</dbReference>
<dbReference type="GO" id="GO:0003998">
    <property type="term" value="F:acylphosphatase activity"/>
    <property type="evidence" value="ECO:0007669"/>
    <property type="project" value="UniProtKB-EC"/>
</dbReference>
<dbReference type="InterPro" id="IPR001792">
    <property type="entry name" value="Acylphosphatase-like_dom"/>
</dbReference>
<dbReference type="Gene3D" id="3.30.110.120">
    <property type="match status" value="1"/>
</dbReference>
<dbReference type="InterPro" id="IPR006070">
    <property type="entry name" value="Sua5-like_dom"/>
</dbReference>
<evidence type="ECO:0000313" key="13">
    <source>
        <dbReference type="EMBL" id="MBK5932135.1"/>
    </source>
</evidence>
<dbReference type="Pfam" id="PF07503">
    <property type="entry name" value="zf-HYPF"/>
    <property type="match status" value="2"/>
</dbReference>
<dbReference type="FunFam" id="3.30.420.40:FF:000124">
    <property type="entry name" value="Carbamoyltransferase HypF"/>
    <property type="match status" value="1"/>
</dbReference>
<dbReference type="Pfam" id="PF00708">
    <property type="entry name" value="Acylphosphatase"/>
    <property type="match status" value="1"/>
</dbReference>
<dbReference type="PIRSF" id="PIRSF006256">
    <property type="entry name" value="CMPcnvr_hdrg_mat"/>
    <property type="match status" value="1"/>
</dbReference>
<dbReference type="Proteomes" id="UP001296967">
    <property type="component" value="Unassembled WGS sequence"/>
</dbReference>
<dbReference type="PANTHER" id="PTHR42959">
    <property type="entry name" value="CARBAMOYLTRANSFERASE"/>
    <property type="match status" value="1"/>
</dbReference>
<dbReference type="Pfam" id="PF17788">
    <property type="entry name" value="HypF_C"/>
    <property type="match status" value="1"/>
</dbReference>
<dbReference type="PROSITE" id="PS51160">
    <property type="entry name" value="ACYLPHOSPHATASE_3"/>
    <property type="match status" value="1"/>
</dbReference>
<proteinExistence type="inferred from homology"/>
<keyword evidence="3" id="KW-0436">Ligase</keyword>
<sequence length="831" mass="89003">MSNHHSSSQRLRLHTETEGESIRVRGLVQGVGFRPTVWRLARAAGLAGDVCNDGEGVLIRLWGTSAEIDAFCHALMIECPPLGRIDGIERRPCEAPAPDSFRIVESEAGLVRTGVVADAATCEACAAEIADPGDRRYRYPFTNCTHCGPRLSIIRAIPYDRANTSMAAFQLCPACAAEYADPADRRFHAQPNACPVCGPKVWLTDAEGRDLLAADGLKPDVVAADDETPGFAEAAAATAADRAPRDAIEAASRLLERGAIVAIKGVGGFHLACDATNPAAVATLRERKRRAAKPFALMARDLDVVRALCELSPAEAELLSSTVAPIVLLDQRVDGAAKTSGPVAAEVAPGQSALGFMLPYSPLHRLLLQDWDRPLVMTSGNLSDEPQCIDNADALTRLAGIADAWLLHDREIVNRVDDSVARVIQVRTRWLRRARGAAPMPLALAAGFEAAPRVLALGGELKNSLCLLSQGQATLSQHLGDLEEARTAREFERTVDLYQALFEHAPEIIAVDCHPDYRSSALGRRLAAETGARLVEVQHHAAHLGAVLADAEWPLDAGPVIGVIFDGLGYGADQTIWGGECLLGDYRQWQRIGHLRPFALPGGERAIREPWRCLYAQLESSLGWPQCVERWGDLESLRALRERPIALLAEMIQKGVNAPRTTSVGRLFDALAAALGICVDGIAYEAQAAIELETLARRALGEGGYAFAIDTRAEPWQLDPAPMWSALLDDLAAGVPAAMIAARFHAGLAETVAELAARAAQRHGLETVALSGGVFQNRTLFEATLKALRARGLQVLTHTRVPANDGGLALGQAAIAAVAPPIYAQSPLRGR</sequence>
<protein>
    <recommendedName>
        <fullName evidence="8 9">Carbamoyltransferase HypF</fullName>
        <ecNumber evidence="9">6.2.-.-</ecNumber>
    </recommendedName>
</protein>
<dbReference type="Gene3D" id="3.30.420.40">
    <property type="match status" value="1"/>
</dbReference>
<reference evidence="13" key="1">
    <citation type="submission" date="2017-05" db="EMBL/GenBank/DDBJ databases">
        <authorList>
            <person name="Imhoff J.F."/>
            <person name="Rahn T."/>
            <person name="Kuenzel S."/>
            <person name="Neulinger S.C."/>
        </authorList>
    </citation>
    <scope>NUCLEOTIDE SEQUENCE</scope>
    <source>
        <strain evidence="13">DSM 4395</strain>
    </source>
</reference>
<gene>
    <name evidence="13" type="ORF">CCR82_16745</name>
</gene>
<dbReference type="GO" id="GO:0008270">
    <property type="term" value="F:zinc ion binding"/>
    <property type="evidence" value="ECO:0007669"/>
    <property type="project" value="UniProtKB-KW"/>
</dbReference>
<evidence type="ECO:0000256" key="7">
    <source>
        <dbReference type="ARBA" id="ARBA00048220"/>
    </source>
</evidence>
<dbReference type="InterPro" id="IPR004421">
    <property type="entry name" value="Carbamoyltransferase_HypF"/>
</dbReference>
<dbReference type="PROSITE" id="PS00150">
    <property type="entry name" value="ACYLPHOSPHATASE_1"/>
    <property type="match status" value="1"/>
</dbReference>
<evidence type="ECO:0000256" key="1">
    <source>
        <dbReference type="ARBA" id="ARBA00004711"/>
    </source>
</evidence>
<name>A0AAJ0UKJ9_HALSE</name>
<dbReference type="Pfam" id="PF22521">
    <property type="entry name" value="HypF_C_2"/>
    <property type="match status" value="1"/>
</dbReference>
<dbReference type="InterPro" id="IPR055128">
    <property type="entry name" value="HypF_C_2"/>
</dbReference>
<comment type="function">
    <text evidence="9">Involved in the maturation of [NiFe] hydrogenases. Along with HypE, it catalyzes the synthesis of the CN ligands of the active site iron of [NiFe]-hydrogenases. HypF functions as a carbamoyl transferase using carbamoylphosphate as a substrate and transferring the carboxamido moiety in an ATP-dependent reaction to the thiolate of the C-terminal cysteine of HypE yielding a protein-S-carboxamide.</text>
</comment>
<keyword evidence="14" id="KW-1185">Reference proteome</keyword>
<dbReference type="GO" id="GO:0016743">
    <property type="term" value="F:carboxyl- or carbamoyltransferase activity"/>
    <property type="evidence" value="ECO:0007669"/>
    <property type="project" value="UniProtKB-UniRule"/>
</dbReference>
<keyword evidence="10" id="KW-0378">Hydrolase</keyword>
<evidence type="ECO:0000256" key="5">
    <source>
        <dbReference type="ARBA" id="ARBA00022771"/>
    </source>
</evidence>
<dbReference type="GO" id="GO:0016874">
    <property type="term" value="F:ligase activity"/>
    <property type="evidence" value="ECO:0007669"/>
    <property type="project" value="UniProtKB-UniRule"/>
</dbReference>
<comment type="pathway">
    <text evidence="1 9">Protein modification; [NiFe] hydrogenase maturation.</text>
</comment>
<evidence type="ECO:0000313" key="14">
    <source>
        <dbReference type="Proteomes" id="UP001296967"/>
    </source>
</evidence>
<keyword evidence="5" id="KW-0863">Zinc-finger</keyword>
<dbReference type="InterPro" id="IPR011125">
    <property type="entry name" value="Znf_HypF"/>
</dbReference>
<dbReference type="EC" id="6.2.-.-" evidence="9"/>
<dbReference type="Pfam" id="PF01300">
    <property type="entry name" value="Sua5_yciO_yrdC"/>
    <property type="match status" value="1"/>
</dbReference>
<evidence type="ECO:0000256" key="9">
    <source>
        <dbReference type="PIRNR" id="PIRNR006256"/>
    </source>
</evidence>
<evidence type="ECO:0000259" key="11">
    <source>
        <dbReference type="PROSITE" id="PS51160"/>
    </source>
</evidence>
<dbReference type="InterPro" id="IPR041440">
    <property type="entry name" value="HypF_C"/>
</dbReference>
<comment type="caution">
    <text evidence="13">The sequence shown here is derived from an EMBL/GenBank/DDBJ whole genome shotgun (WGS) entry which is preliminary data.</text>
</comment>
<evidence type="ECO:0000256" key="6">
    <source>
        <dbReference type="ARBA" id="ARBA00022833"/>
    </source>
</evidence>
<evidence type="ECO:0000256" key="2">
    <source>
        <dbReference type="ARBA" id="ARBA00008097"/>
    </source>
</evidence>
<evidence type="ECO:0000256" key="8">
    <source>
        <dbReference type="ARBA" id="ARBA00072168"/>
    </source>
</evidence>
<dbReference type="InterPro" id="IPR051060">
    <property type="entry name" value="Carbamoyltrans_HypF-like"/>
</dbReference>
<dbReference type="SUPFAM" id="SSF54975">
    <property type="entry name" value="Acylphosphatase/BLUF domain-like"/>
    <property type="match status" value="1"/>
</dbReference>
<dbReference type="PANTHER" id="PTHR42959:SF1">
    <property type="entry name" value="CARBAMOYLTRANSFERASE HYPF"/>
    <property type="match status" value="1"/>
</dbReference>
<comment type="catalytic activity">
    <reaction evidence="10">
        <text>an acyl phosphate + H2O = a carboxylate + phosphate + H(+)</text>
        <dbReference type="Rhea" id="RHEA:14965"/>
        <dbReference type="ChEBI" id="CHEBI:15377"/>
        <dbReference type="ChEBI" id="CHEBI:15378"/>
        <dbReference type="ChEBI" id="CHEBI:29067"/>
        <dbReference type="ChEBI" id="CHEBI:43474"/>
        <dbReference type="ChEBI" id="CHEBI:59918"/>
        <dbReference type="EC" id="3.6.1.7"/>
    </reaction>
</comment>
<dbReference type="Gene3D" id="3.90.870.50">
    <property type="match status" value="1"/>
</dbReference>
<dbReference type="InterPro" id="IPR017945">
    <property type="entry name" value="DHBP_synth_RibB-like_a/b_dom"/>
</dbReference>
<dbReference type="GO" id="GO:0003725">
    <property type="term" value="F:double-stranded RNA binding"/>
    <property type="evidence" value="ECO:0007669"/>
    <property type="project" value="InterPro"/>
</dbReference>
<organism evidence="13 14">
    <name type="scientific">Halochromatium salexigens</name>
    <name type="common">Chromatium salexigens</name>
    <dbReference type="NCBI Taxonomy" id="49447"/>
    <lineage>
        <taxon>Bacteria</taxon>
        <taxon>Pseudomonadati</taxon>
        <taxon>Pseudomonadota</taxon>
        <taxon>Gammaproteobacteria</taxon>
        <taxon>Chromatiales</taxon>
        <taxon>Chromatiaceae</taxon>
        <taxon>Halochromatium</taxon>
    </lineage>
</organism>
<evidence type="ECO:0000256" key="3">
    <source>
        <dbReference type="ARBA" id="ARBA00022598"/>
    </source>
</evidence>
<feature type="active site" evidence="10">
    <location>
        <position position="52"/>
    </location>
</feature>
<dbReference type="InterPro" id="IPR017968">
    <property type="entry name" value="Acylphosphatase_CS"/>
</dbReference>
<dbReference type="SUPFAM" id="SSF55821">
    <property type="entry name" value="YrdC/RibB"/>
    <property type="match status" value="1"/>
</dbReference>
<keyword evidence="6" id="KW-0862">Zinc</keyword>
<feature type="domain" description="Acylphosphatase-like" evidence="11">
    <location>
        <begin position="19"/>
        <end position="105"/>
    </location>
</feature>
<comment type="catalytic activity">
    <reaction evidence="7 9">
        <text>C-terminal L-cysteinyl-[HypE protein] + carbamoyl phosphate + ATP + H2O = C-terminal S-carboxamide-L-cysteinyl-[HypE protein] + AMP + phosphate + diphosphate + H(+)</text>
        <dbReference type="Rhea" id="RHEA:55636"/>
        <dbReference type="Rhea" id="RHEA-COMP:14247"/>
        <dbReference type="Rhea" id="RHEA-COMP:14392"/>
        <dbReference type="ChEBI" id="CHEBI:15377"/>
        <dbReference type="ChEBI" id="CHEBI:15378"/>
        <dbReference type="ChEBI" id="CHEBI:30616"/>
        <dbReference type="ChEBI" id="CHEBI:33019"/>
        <dbReference type="ChEBI" id="CHEBI:43474"/>
        <dbReference type="ChEBI" id="CHEBI:58228"/>
        <dbReference type="ChEBI" id="CHEBI:76913"/>
        <dbReference type="ChEBI" id="CHEBI:139126"/>
        <dbReference type="ChEBI" id="CHEBI:456215"/>
    </reaction>
</comment>
<dbReference type="AlphaFoldDB" id="A0AAJ0UKJ9"/>
<feature type="domain" description="YrdC-like" evidence="12">
    <location>
        <begin position="245"/>
        <end position="436"/>
    </location>
</feature>
<dbReference type="GO" id="GO:0051604">
    <property type="term" value="P:protein maturation"/>
    <property type="evidence" value="ECO:0007669"/>
    <property type="project" value="TreeGrafter"/>
</dbReference>